<gene>
    <name evidence="2" type="ORF">GLX25_07290</name>
</gene>
<dbReference type="Proteomes" id="UP000480122">
    <property type="component" value="Unassembled WGS sequence"/>
</dbReference>
<dbReference type="AlphaFoldDB" id="A0A7C9LVN5"/>
<feature type="region of interest" description="Disordered" evidence="1">
    <location>
        <begin position="1"/>
        <end position="30"/>
    </location>
</feature>
<reference evidence="2 3" key="1">
    <citation type="submission" date="2019-11" db="EMBL/GenBank/DDBJ databases">
        <title>Agromyces kandeliae sp. nov., isolated from mangrove soil.</title>
        <authorList>
            <person name="Wang R."/>
        </authorList>
    </citation>
    <scope>NUCLEOTIDE SEQUENCE [LARGE SCALE GENOMIC DNA]</scope>
    <source>
        <strain evidence="2 3">JCM 11431</strain>
    </source>
</reference>
<name>A0A7C9LVN5_9MICO</name>
<evidence type="ECO:0000313" key="2">
    <source>
        <dbReference type="EMBL" id="MUN06919.1"/>
    </source>
</evidence>
<evidence type="ECO:0000313" key="3">
    <source>
        <dbReference type="Proteomes" id="UP000480122"/>
    </source>
</evidence>
<protein>
    <submittedName>
        <fullName evidence="2">Uncharacterized protein</fullName>
    </submittedName>
</protein>
<organism evidence="2 3">
    <name type="scientific">Agromyces luteolus</name>
    <dbReference type="NCBI Taxonomy" id="88373"/>
    <lineage>
        <taxon>Bacteria</taxon>
        <taxon>Bacillati</taxon>
        <taxon>Actinomycetota</taxon>
        <taxon>Actinomycetes</taxon>
        <taxon>Micrococcales</taxon>
        <taxon>Microbacteriaceae</taxon>
        <taxon>Agromyces</taxon>
    </lineage>
</organism>
<dbReference type="OrthoDB" id="4963598at2"/>
<keyword evidence="3" id="KW-1185">Reference proteome</keyword>
<comment type="caution">
    <text evidence="2">The sequence shown here is derived from an EMBL/GenBank/DDBJ whole genome shotgun (WGS) entry which is preliminary data.</text>
</comment>
<evidence type="ECO:0000256" key="1">
    <source>
        <dbReference type="SAM" id="MobiDB-lite"/>
    </source>
</evidence>
<proteinExistence type="predicted"/>
<sequence>MAPDSAAPTDPNARSDPAPENPGGPDAVAPLEATYGITVEDVKSLNIVPVSPARAVDANDPDRPELQPEEVEARLAKMFSAVATTQGDGVLNLLGHTVTVNYTLDGFAGVPLVLTWSISGPPVPGEWAASEVEYDIRATTDHDDGTLDLWVPDLKAGGAYVVTAKLFHADSNIPIRTEHLTVENAQ</sequence>
<dbReference type="EMBL" id="WODA01000012">
    <property type="protein sequence ID" value="MUN06919.1"/>
    <property type="molecule type" value="Genomic_DNA"/>
</dbReference>
<accession>A0A7C9LVN5</accession>